<dbReference type="Proteomes" id="UP001190926">
    <property type="component" value="Unassembled WGS sequence"/>
</dbReference>
<evidence type="ECO:0000313" key="6">
    <source>
        <dbReference type="Proteomes" id="UP001190926"/>
    </source>
</evidence>
<feature type="domain" description="Jacalin-type lectin" evidence="4">
    <location>
        <begin position="128"/>
        <end position="270"/>
    </location>
</feature>
<dbReference type="InterPro" id="IPR033734">
    <property type="entry name" value="Jacalin-like_lectin_dom_plant"/>
</dbReference>
<keyword evidence="3" id="KW-0677">Repeat</keyword>
<dbReference type="Gene3D" id="2.100.10.30">
    <property type="entry name" value="Jacalin-like lectin domain"/>
    <property type="match status" value="3"/>
</dbReference>
<evidence type="ECO:0000256" key="2">
    <source>
        <dbReference type="ARBA" id="ARBA00022734"/>
    </source>
</evidence>
<gene>
    <name evidence="5" type="ORF">C2S53_008206</name>
</gene>
<evidence type="ECO:0000259" key="4">
    <source>
        <dbReference type="PROSITE" id="PS51752"/>
    </source>
</evidence>
<dbReference type="GO" id="GO:0030246">
    <property type="term" value="F:carbohydrate binding"/>
    <property type="evidence" value="ECO:0007669"/>
    <property type="project" value="UniProtKB-KW"/>
</dbReference>
<keyword evidence="2" id="KW-0430">Lectin</keyword>
<dbReference type="AlphaFoldDB" id="A0AAD4J1K8"/>
<dbReference type="InterPro" id="IPR001229">
    <property type="entry name" value="Jacalin-like_lectin_dom"/>
</dbReference>
<dbReference type="EMBL" id="SDAM02000273">
    <property type="protein sequence ID" value="KAH6824943.1"/>
    <property type="molecule type" value="Genomic_DNA"/>
</dbReference>
<feature type="domain" description="Jacalin-type lectin" evidence="4">
    <location>
        <begin position="1"/>
        <end position="104"/>
    </location>
</feature>
<protein>
    <recommendedName>
        <fullName evidence="4">Jacalin-type lectin domain-containing protein</fullName>
    </recommendedName>
</protein>
<evidence type="ECO:0000256" key="1">
    <source>
        <dbReference type="ARBA" id="ARBA00006568"/>
    </source>
</evidence>
<proteinExistence type="inferred from homology"/>
<comment type="similarity">
    <text evidence="1">Belongs to the jacalin lectin family.</text>
</comment>
<dbReference type="SUPFAM" id="SSF51101">
    <property type="entry name" value="Mannose-binding lectins"/>
    <property type="match status" value="3"/>
</dbReference>
<dbReference type="SMART" id="SM00915">
    <property type="entry name" value="Jacalin"/>
    <property type="match status" value="3"/>
</dbReference>
<evidence type="ECO:0000313" key="5">
    <source>
        <dbReference type="EMBL" id="KAH6824943.1"/>
    </source>
</evidence>
<dbReference type="PANTHER" id="PTHR47293:SF66">
    <property type="entry name" value="JACALIN-RELATED LECTIN 11-RELATED"/>
    <property type="match status" value="1"/>
</dbReference>
<feature type="domain" description="Jacalin-type lectin" evidence="4">
    <location>
        <begin position="302"/>
        <end position="448"/>
    </location>
</feature>
<accession>A0AAD4J1K8</accession>
<organism evidence="5 6">
    <name type="scientific">Perilla frutescens var. hirtella</name>
    <name type="common">Perilla citriodora</name>
    <name type="synonym">Perilla setoyensis</name>
    <dbReference type="NCBI Taxonomy" id="608512"/>
    <lineage>
        <taxon>Eukaryota</taxon>
        <taxon>Viridiplantae</taxon>
        <taxon>Streptophyta</taxon>
        <taxon>Embryophyta</taxon>
        <taxon>Tracheophyta</taxon>
        <taxon>Spermatophyta</taxon>
        <taxon>Magnoliopsida</taxon>
        <taxon>eudicotyledons</taxon>
        <taxon>Gunneridae</taxon>
        <taxon>Pentapetalae</taxon>
        <taxon>asterids</taxon>
        <taxon>lamiids</taxon>
        <taxon>Lamiales</taxon>
        <taxon>Lamiaceae</taxon>
        <taxon>Nepetoideae</taxon>
        <taxon>Elsholtzieae</taxon>
        <taxon>Perilla</taxon>
    </lineage>
</organism>
<dbReference type="PROSITE" id="PS51752">
    <property type="entry name" value="JACALIN_LECTIN"/>
    <property type="match status" value="3"/>
</dbReference>
<dbReference type="PANTHER" id="PTHR47293">
    <property type="entry name" value="JACALIN-RELATED LECTIN 3"/>
    <property type="match status" value="1"/>
</dbReference>
<reference evidence="5 6" key="1">
    <citation type="journal article" date="2021" name="Nat. Commun.">
        <title>Incipient diploidization of the medicinal plant Perilla within 10,000 years.</title>
        <authorList>
            <person name="Zhang Y."/>
            <person name="Shen Q."/>
            <person name="Leng L."/>
            <person name="Zhang D."/>
            <person name="Chen S."/>
            <person name="Shi Y."/>
            <person name="Ning Z."/>
            <person name="Chen S."/>
        </authorList>
    </citation>
    <scope>NUCLEOTIDE SEQUENCE [LARGE SCALE GENOMIC DNA]</scope>
    <source>
        <strain evidence="6">cv. PC099</strain>
    </source>
</reference>
<name>A0AAD4J1K8_PERFH</name>
<keyword evidence="6" id="KW-1185">Reference proteome</keyword>
<sequence>MAELSTPSNSKARAIQITPPSSVVKAIKLDFPSEFLTGVSGSYGHNCYGNNIQSLKFKTNRAEYGPFGSGSGTRFSFQAKDGMITGFHGRAGRYLDAIGVCIVPVCSISTKAGKKRYSGNDSSCHSPPRSAAAWGGGGGRDWDDGVFSAVKGVNVRLRSDTDVVSAVRFVYEKKDGEIFFSPFHGGHCGEKIHRKTVEIDFPSEFLTGVSGTYSENAITSLKFQTNRIEYGPFGVESGTTFSFNTKDGLITGFHGRAGQFLNAIGVYTMPACSISTEAETKQHSGIGSSTDQLLLRPRLPPPRSAGPCGGSGGRDWDDGVFSAVVAVDVRLNTNTGVIAAVRFSCKRKDGSCFLSPLHGGHCSVRKTIEFEEDSEFLIGVEGFYGVLKGINIIRSLTFITNKAKHGPMGSEFGTYFSSMDFSDCNRKVVGFHGRSGDYLDAIGVHTEYF</sequence>
<comment type="caution">
    <text evidence="5">The sequence shown here is derived from an EMBL/GenBank/DDBJ whole genome shotgun (WGS) entry which is preliminary data.</text>
</comment>
<evidence type="ECO:0000256" key="3">
    <source>
        <dbReference type="ARBA" id="ARBA00022737"/>
    </source>
</evidence>
<dbReference type="Pfam" id="PF01419">
    <property type="entry name" value="Jacalin"/>
    <property type="match status" value="3"/>
</dbReference>
<dbReference type="InterPro" id="IPR036404">
    <property type="entry name" value="Jacalin-like_lectin_dom_sf"/>
</dbReference>
<dbReference type="CDD" id="cd09612">
    <property type="entry name" value="Jacalin"/>
    <property type="match status" value="3"/>
</dbReference>
<dbReference type="FunFam" id="2.100.10.30:FF:000001">
    <property type="entry name" value="Jacalin-related lectin 33"/>
    <property type="match status" value="1"/>
</dbReference>